<organism evidence="1 2">
    <name type="scientific">Limnochorda pilosa</name>
    <dbReference type="NCBI Taxonomy" id="1555112"/>
    <lineage>
        <taxon>Bacteria</taxon>
        <taxon>Bacillati</taxon>
        <taxon>Bacillota</taxon>
        <taxon>Limnochordia</taxon>
        <taxon>Limnochordales</taxon>
        <taxon>Limnochordaceae</taxon>
        <taxon>Limnochorda</taxon>
    </lineage>
</organism>
<keyword evidence="2" id="KW-1185">Reference proteome</keyword>
<dbReference type="Proteomes" id="UP000065807">
    <property type="component" value="Chromosome"/>
</dbReference>
<sequence>MDPQELRAQGADLPVRVGRDRHGLRRLRAVTGAPAAPARASPGKCAAPATARVTAITRA</sequence>
<gene>
    <name evidence="1" type="ORF">LIP_2448</name>
</gene>
<dbReference type="KEGG" id="lpil:LIP_2448"/>
<dbReference type="EMBL" id="AP014924">
    <property type="protein sequence ID" value="BAS28289.1"/>
    <property type="molecule type" value="Genomic_DNA"/>
</dbReference>
<protein>
    <submittedName>
        <fullName evidence="1">Uncharacterized protein</fullName>
    </submittedName>
</protein>
<reference evidence="2" key="2">
    <citation type="journal article" date="2016" name="Int. J. Syst. Evol. Microbiol.">
        <title>Complete genome sequence and cell structure of Limnochorda pilosa, a Gram-negative spore-former within the phylum Firmicutes.</title>
        <authorList>
            <person name="Watanabe M."/>
            <person name="Kojima H."/>
            <person name="Fukui M."/>
        </authorList>
    </citation>
    <scope>NUCLEOTIDE SEQUENCE [LARGE SCALE GENOMIC DNA]</scope>
    <source>
        <strain evidence="2">HC45</strain>
    </source>
</reference>
<proteinExistence type="predicted"/>
<name>A0A0K2SN92_LIMPI</name>
<dbReference type="AlphaFoldDB" id="A0A0K2SN92"/>
<reference evidence="2" key="1">
    <citation type="submission" date="2015-07" db="EMBL/GenBank/DDBJ databases">
        <title>Complete genome sequence and phylogenetic analysis of Limnochorda pilosa.</title>
        <authorList>
            <person name="Watanabe M."/>
            <person name="Kojima H."/>
            <person name="Fukui M."/>
        </authorList>
    </citation>
    <scope>NUCLEOTIDE SEQUENCE [LARGE SCALE GENOMIC DNA]</scope>
    <source>
        <strain evidence="2">HC45</strain>
    </source>
</reference>
<accession>A0A0K2SN92</accession>
<evidence type="ECO:0000313" key="1">
    <source>
        <dbReference type="EMBL" id="BAS28289.1"/>
    </source>
</evidence>
<evidence type="ECO:0000313" key="2">
    <source>
        <dbReference type="Proteomes" id="UP000065807"/>
    </source>
</evidence>